<protein>
    <recommendedName>
        <fullName evidence="2">Putative nickel insertion protein</fullName>
    </recommendedName>
</protein>
<dbReference type="KEGG" id="aba:Acid345_2031"/>
<feature type="compositionally biased region" description="Basic and acidic residues" evidence="3">
    <location>
        <begin position="66"/>
        <end position="77"/>
    </location>
</feature>
<dbReference type="HAMAP" id="MF_01074">
    <property type="entry name" value="LarC"/>
    <property type="match status" value="1"/>
</dbReference>
<accession>Q1IQ18</accession>
<dbReference type="RefSeq" id="WP_011522833.1">
    <property type="nucleotide sequence ID" value="NC_008009.1"/>
</dbReference>
<evidence type="ECO:0000256" key="3">
    <source>
        <dbReference type="SAM" id="MobiDB-lite"/>
    </source>
</evidence>
<evidence type="ECO:0000313" key="5">
    <source>
        <dbReference type="Proteomes" id="UP000002432"/>
    </source>
</evidence>
<dbReference type="GO" id="GO:0016829">
    <property type="term" value="F:lyase activity"/>
    <property type="evidence" value="ECO:0007669"/>
    <property type="project" value="UniProtKB-UniRule"/>
</dbReference>
<feature type="compositionally biased region" description="Basic and acidic residues" evidence="3">
    <location>
        <begin position="85"/>
        <end position="131"/>
    </location>
</feature>
<name>Q1IQ18_KORVE</name>
<keyword evidence="2" id="KW-0456">Lyase</keyword>
<dbReference type="NCBIfam" id="TIGR00299">
    <property type="entry name" value="nickel pincer cofactor biosynthesis protein LarC"/>
    <property type="match status" value="1"/>
</dbReference>
<dbReference type="AlphaFoldDB" id="Q1IQ18"/>
<gene>
    <name evidence="4" type="ordered locus">Acid345_2031</name>
</gene>
<evidence type="ECO:0000256" key="1">
    <source>
        <dbReference type="ARBA" id="ARBA00022596"/>
    </source>
</evidence>
<sequence>MRIAYIECFSGISGDMFLGALVDAGVSAELLRQTVRGLNLGAELQVARVDRCGITSTKVDVVVNGEPDRPRENEQPVHHVHSHQHGHEHQHEHHHADGTVHAHSHAHDDEPGHTHEHPHEHEHEDKEDKHDHAHGRHLSEIKTIIAGSAISERAKKTATDVFEALGAAEAKIHNVPVETIHFHEVGAVDAIVDIVCAAVGAEALDVERFVVSPLNVGGGTVKCAHGVFPVPAPATVELLKGAPVYAGEIQKELVTPTGAALVKVLAHSFGQMPAMTIAKSGYGAGSRNFPSHANVLRITVGEAAAVEESKGDLPLDEVIVLEANIDDLNPQLFGYVAEQALAAGALDVFATPVQMKKSRPGTLLTLLAKPEDAERIARLVFRETSTIGIRTRREQRYVLPRRHETVRTQWGEVRMKIAQITGSISNYAPEYEDCRRIAEQHHVPLKHVMQEAIRLYLEHTNV</sequence>
<dbReference type="Gene3D" id="3.30.70.1380">
    <property type="entry name" value="Transcriptional regulatory protein pf0864 domain like"/>
    <property type="match status" value="1"/>
</dbReference>
<evidence type="ECO:0000313" key="4">
    <source>
        <dbReference type="EMBL" id="ABF41032.1"/>
    </source>
</evidence>
<organism evidence="4 5">
    <name type="scientific">Koribacter versatilis (strain Ellin345)</name>
    <dbReference type="NCBI Taxonomy" id="204669"/>
    <lineage>
        <taxon>Bacteria</taxon>
        <taxon>Pseudomonadati</taxon>
        <taxon>Acidobacteriota</taxon>
        <taxon>Terriglobia</taxon>
        <taxon>Terriglobales</taxon>
        <taxon>Candidatus Korobacteraceae</taxon>
        <taxon>Candidatus Korobacter</taxon>
    </lineage>
</organism>
<dbReference type="PANTHER" id="PTHR36566">
    <property type="entry name" value="NICKEL INSERTION PROTEIN-RELATED"/>
    <property type="match status" value="1"/>
</dbReference>
<dbReference type="Proteomes" id="UP000002432">
    <property type="component" value="Chromosome"/>
</dbReference>
<dbReference type="GO" id="GO:0016151">
    <property type="term" value="F:nickel cation binding"/>
    <property type="evidence" value="ECO:0007669"/>
    <property type="project" value="UniProtKB-UniRule"/>
</dbReference>
<dbReference type="HOGENOM" id="CLU_028523_2_1_0"/>
<dbReference type="InterPro" id="IPR002822">
    <property type="entry name" value="Ni_insertion"/>
</dbReference>
<keyword evidence="5" id="KW-1185">Reference proteome</keyword>
<feature type="region of interest" description="Disordered" evidence="3">
    <location>
        <begin position="62"/>
        <end position="134"/>
    </location>
</feature>
<proteinExistence type="inferred from homology"/>
<dbReference type="eggNOG" id="COG1641">
    <property type="taxonomic scope" value="Bacteria"/>
</dbReference>
<dbReference type="STRING" id="204669.Acid345_2031"/>
<keyword evidence="1 2" id="KW-0533">Nickel</keyword>
<comment type="similarity">
    <text evidence="2">Belongs to the LarC family.</text>
</comment>
<dbReference type="PANTHER" id="PTHR36566:SF1">
    <property type="entry name" value="PYRIDINIUM-3,5-BISTHIOCARBOXYLIC ACID MONONUCLEOTIDE NICKEL INSERTION PROTEIN"/>
    <property type="match status" value="1"/>
</dbReference>
<dbReference type="Gene3D" id="3.10.20.300">
    <property type="entry name" value="mk0293 like domain"/>
    <property type="match status" value="1"/>
</dbReference>
<dbReference type="EMBL" id="CP000360">
    <property type="protein sequence ID" value="ABF41032.1"/>
    <property type="molecule type" value="Genomic_DNA"/>
</dbReference>
<reference evidence="4 5" key="1">
    <citation type="journal article" date="2009" name="Appl. Environ. Microbiol.">
        <title>Three genomes from the phylum Acidobacteria provide insight into the lifestyles of these microorganisms in soils.</title>
        <authorList>
            <person name="Ward N.L."/>
            <person name="Challacombe J.F."/>
            <person name="Janssen P.H."/>
            <person name="Henrissat B."/>
            <person name="Coutinho P.M."/>
            <person name="Wu M."/>
            <person name="Xie G."/>
            <person name="Haft D.H."/>
            <person name="Sait M."/>
            <person name="Badger J."/>
            <person name="Barabote R.D."/>
            <person name="Bradley B."/>
            <person name="Brettin T.S."/>
            <person name="Brinkac L.M."/>
            <person name="Bruce D."/>
            <person name="Creasy T."/>
            <person name="Daugherty S.C."/>
            <person name="Davidsen T.M."/>
            <person name="DeBoy R.T."/>
            <person name="Detter J.C."/>
            <person name="Dodson R.J."/>
            <person name="Durkin A.S."/>
            <person name="Ganapathy A."/>
            <person name="Gwinn-Giglio M."/>
            <person name="Han C.S."/>
            <person name="Khouri H."/>
            <person name="Kiss H."/>
            <person name="Kothari S.P."/>
            <person name="Madupu R."/>
            <person name="Nelson K.E."/>
            <person name="Nelson W.C."/>
            <person name="Paulsen I."/>
            <person name="Penn K."/>
            <person name="Ren Q."/>
            <person name="Rosovitz M.J."/>
            <person name="Selengut J.D."/>
            <person name="Shrivastava S."/>
            <person name="Sullivan S.A."/>
            <person name="Tapia R."/>
            <person name="Thompson L.S."/>
            <person name="Watkins K.L."/>
            <person name="Yang Q."/>
            <person name="Yu C."/>
            <person name="Zafar N."/>
            <person name="Zhou L."/>
            <person name="Kuske C.R."/>
        </authorList>
    </citation>
    <scope>NUCLEOTIDE SEQUENCE [LARGE SCALE GENOMIC DNA]</scope>
    <source>
        <strain evidence="4 5">Ellin345</strain>
    </source>
</reference>
<dbReference type="OrthoDB" id="9765625at2"/>
<evidence type="ECO:0000256" key="2">
    <source>
        <dbReference type="HAMAP-Rule" id="MF_01074"/>
    </source>
</evidence>
<dbReference type="EnsemblBacteria" id="ABF41032">
    <property type="protein sequence ID" value="ABF41032"/>
    <property type="gene ID" value="Acid345_2031"/>
</dbReference>
<dbReference type="Pfam" id="PF01969">
    <property type="entry name" value="Ni_insertion"/>
    <property type="match status" value="1"/>
</dbReference>